<dbReference type="EC" id="2.3.2.30" evidence="7"/>
<dbReference type="RefSeq" id="WP_373635489.1">
    <property type="nucleotide sequence ID" value="NZ_CP151767.2"/>
</dbReference>
<dbReference type="AlphaFoldDB" id="A0AAN0M6Y9"/>
<comment type="function">
    <text evidence="9">Catalyzes the first step in the biosynthesis of ornithine lipids, which are phosphorus-free membrane lipids. Catalyzes the 3-hydroxyacyl-acyl carrier protein-dependent acylation of ornithine to form lyso-ornithine lipid (LOL).</text>
</comment>
<dbReference type="KEGG" id="yrh:AABB31_14275"/>
<dbReference type="SUPFAM" id="SSF55729">
    <property type="entry name" value="Acyl-CoA N-acyltransferases (Nat)"/>
    <property type="match status" value="1"/>
</dbReference>
<evidence type="ECO:0000256" key="4">
    <source>
        <dbReference type="ARBA" id="ARBA00023098"/>
    </source>
</evidence>
<gene>
    <name evidence="11" type="ORF">AABB31_14275</name>
</gene>
<evidence type="ECO:0000256" key="2">
    <source>
        <dbReference type="ARBA" id="ARBA00022516"/>
    </source>
</evidence>
<keyword evidence="2" id="KW-0444">Lipid biosynthesis</keyword>
<comment type="pathway">
    <text evidence="1">Lipid metabolism.</text>
</comment>
<reference evidence="11 12" key="2">
    <citation type="submission" date="2024-08" db="EMBL/GenBank/DDBJ databases">
        <title>Phylogenomic analyses of a clade within the roseobacter group suggest taxonomic reassignments of species of the genera Aestuariivita, Citreicella, Loktanella, Nautella, Pelagibaca, Ruegeria, Thalassobius, Thiobacimonas and Tropicibacter, and the proposal o.</title>
        <authorList>
            <person name="Jeon C.O."/>
        </authorList>
    </citation>
    <scope>NUCLEOTIDE SEQUENCE [LARGE SCALE GENOMIC DNA]</scope>
    <source>
        <strain evidence="11 12">SS1-5</strain>
    </source>
</reference>
<evidence type="ECO:0000256" key="6">
    <source>
        <dbReference type="ARBA" id="ARBA00038095"/>
    </source>
</evidence>
<evidence type="ECO:0000313" key="12">
    <source>
        <dbReference type="Proteomes" id="UP001470809"/>
    </source>
</evidence>
<dbReference type="InterPro" id="IPR016181">
    <property type="entry name" value="Acyl_CoA_acyltransferase"/>
</dbReference>
<keyword evidence="3" id="KW-0808">Transferase</keyword>
<sequence>MTIPLQQACYRARFATSEADLLACQQLRHLCFFGHPGRDADKFDVDCRHLMVTDVAGHLVATLRLFEAANGAQAAAGYAGQHYDLSGFAQMTRPMIEIGRFCVAPDVMHADVSRTAWAALARLVDAGNVGMLFGCTSLTGTDPARYGQAMQCLIRNHLGPREYLPGIKSSNVTKLSDVPVTGTHPLPPLMRSYLAMGGWVGDHLVTDPRMKTMHVFTCLDVDAVPPARARALRTLAQALALP</sequence>
<keyword evidence="5" id="KW-0012">Acyltransferase</keyword>
<evidence type="ECO:0000256" key="1">
    <source>
        <dbReference type="ARBA" id="ARBA00005189"/>
    </source>
</evidence>
<proteinExistence type="inferred from homology"/>
<dbReference type="PANTHER" id="PTHR37323">
    <property type="entry name" value="GCN5-RELATED N-ACETYLTRANSFERASE"/>
    <property type="match status" value="1"/>
</dbReference>
<name>A0AAN0M6Y9_9RHOB</name>
<dbReference type="PANTHER" id="PTHR37323:SF1">
    <property type="entry name" value="L-ORNITHINE N(ALPHA)-ACYLTRANSFERASE"/>
    <property type="match status" value="1"/>
</dbReference>
<keyword evidence="12" id="KW-1185">Reference proteome</keyword>
<dbReference type="GO" id="GO:0043810">
    <property type="term" value="F:ornithine-acyl [acyl carrier protein] N-acyltransferase activity"/>
    <property type="evidence" value="ECO:0007669"/>
    <property type="project" value="UniProtKB-EC"/>
</dbReference>
<comment type="catalytic activity">
    <reaction evidence="10">
        <text>a (3R)-hydroxyacyl-[ACP] + L-ornithine = a lyso-ornithine lipid + holo-[ACP] + H(+)</text>
        <dbReference type="Rhea" id="RHEA:20633"/>
        <dbReference type="Rhea" id="RHEA-COMP:9685"/>
        <dbReference type="Rhea" id="RHEA-COMP:9945"/>
        <dbReference type="ChEBI" id="CHEBI:15378"/>
        <dbReference type="ChEBI" id="CHEBI:46911"/>
        <dbReference type="ChEBI" id="CHEBI:64479"/>
        <dbReference type="ChEBI" id="CHEBI:78827"/>
        <dbReference type="ChEBI" id="CHEBI:138482"/>
        <dbReference type="EC" id="2.3.2.30"/>
    </reaction>
    <physiologicalReaction direction="left-to-right" evidence="10">
        <dbReference type="Rhea" id="RHEA:20634"/>
    </physiologicalReaction>
</comment>
<evidence type="ECO:0000256" key="8">
    <source>
        <dbReference type="ARBA" id="ARBA00039866"/>
    </source>
</evidence>
<comment type="similarity">
    <text evidence="6">Belongs to the acetyltransferase family. OlsB subfamily.</text>
</comment>
<dbReference type="Pfam" id="PF13444">
    <property type="entry name" value="Acetyltransf_5"/>
    <property type="match status" value="1"/>
</dbReference>
<evidence type="ECO:0000256" key="5">
    <source>
        <dbReference type="ARBA" id="ARBA00023315"/>
    </source>
</evidence>
<evidence type="ECO:0000313" key="11">
    <source>
        <dbReference type="EMBL" id="WZU66229.2"/>
    </source>
</evidence>
<dbReference type="Gene3D" id="3.40.630.30">
    <property type="match status" value="1"/>
</dbReference>
<evidence type="ECO:0000256" key="3">
    <source>
        <dbReference type="ARBA" id="ARBA00022679"/>
    </source>
</evidence>
<dbReference type="EMBL" id="CP151767">
    <property type="protein sequence ID" value="WZU66229.2"/>
    <property type="molecule type" value="Genomic_DNA"/>
</dbReference>
<accession>A0AAN0M6Y9</accession>
<reference evidence="12" key="1">
    <citation type="submission" date="2024-04" db="EMBL/GenBank/DDBJ databases">
        <title>Phylogenomic analyses of a clade within the roseobacter group suggest taxonomic reassignments of species of the genera Aestuariivita, Citreicella, Loktanella, Nautella, Pelagibaca, Ruegeria, Thalassobius, Thiobacimonas and Tropicibacter, and the proposal o.</title>
        <authorList>
            <person name="Jeon C.O."/>
        </authorList>
    </citation>
    <scope>NUCLEOTIDE SEQUENCE [LARGE SCALE GENOMIC DNA]</scope>
    <source>
        <strain evidence="12">SS1-5</strain>
    </source>
</reference>
<evidence type="ECO:0000256" key="10">
    <source>
        <dbReference type="ARBA" id="ARBA00047785"/>
    </source>
</evidence>
<evidence type="ECO:0000256" key="7">
    <source>
        <dbReference type="ARBA" id="ARBA00039058"/>
    </source>
</evidence>
<protein>
    <recommendedName>
        <fullName evidence="8">L-ornithine N(alpha)-acyltransferase</fullName>
        <ecNumber evidence="7">2.3.2.30</ecNumber>
    </recommendedName>
</protein>
<dbReference type="Proteomes" id="UP001470809">
    <property type="component" value="Chromosome"/>
</dbReference>
<dbReference type="GO" id="GO:0006629">
    <property type="term" value="P:lipid metabolic process"/>
    <property type="evidence" value="ECO:0007669"/>
    <property type="project" value="UniProtKB-KW"/>
</dbReference>
<keyword evidence="4" id="KW-0443">Lipid metabolism</keyword>
<dbReference type="InterPro" id="IPR052351">
    <property type="entry name" value="Ornithine_N-alpha-AT"/>
</dbReference>
<evidence type="ECO:0000256" key="9">
    <source>
        <dbReference type="ARBA" id="ARBA00045724"/>
    </source>
</evidence>
<organism evidence="11 12">
    <name type="scientific">Yoonia rhodophyticola</name>
    <dbReference type="NCBI Taxonomy" id="3137370"/>
    <lineage>
        <taxon>Bacteria</taxon>
        <taxon>Pseudomonadati</taxon>
        <taxon>Pseudomonadota</taxon>
        <taxon>Alphaproteobacteria</taxon>
        <taxon>Rhodobacterales</taxon>
        <taxon>Paracoccaceae</taxon>
        <taxon>Yoonia</taxon>
    </lineage>
</organism>